<accession>A0A0A9A2G5</accession>
<dbReference type="EMBL" id="GBRH01256648">
    <property type="protein sequence ID" value="JAD41247.1"/>
    <property type="molecule type" value="Transcribed_RNA"/>
</dbReference>
<proteinExistence type="predicted"/>
<evidence type="ECO:0000256" key="1">
    <source>
        <dbReference type="SAM" id="MobiDB-lite"/>
    </source>
</evidence>
<sequence>MVRGGRALASTAALRAGRREEGSARGLPARGGAPGAVSLAGGGRS</sequence>
<feature type="region of interest" description="Disordered" evidence="1">
    <location>
        <begin position="1"/>
        <end position="45"/>
    </location>
</feature>
<protein>
    <submittedName>
        <fullName evidence="2">Uncharacterized protein</fullName>
    </submittedName>
</protein>
<reference evidence="2" key="2">
    <citation type="journal article" date="2015" name="Data Brief">
        <title>Shoot transcriptome of the giant reed, Arundo donax.</title>
        <authorList>
            <person name="Barrero R.A."/>
            <person name="Guerrero F.D."/>
            <person name="Moolhuijzen P."/>
            <person name="Goolsby J.A."/>
            <person name="Tidwell J."/>
            <person name="Bellgard S.E."/>
            <person name="Bellgard M.I."/>
        </authorList>
    </citation>
    <scope>NUCLEOTIDE SEQUENCE</scope>
    <source>
        <tissue evidence="2">Shoot tissue taken approximately 20 cm above the soil surface</tissue>
    </source>
</reference>
<organism evidence="2">
    <name type="scientific">Arundo donax</name>
    <name type="common">Giant reed</name>
    <name type="synonym">Donax arundinaceus</name>
    <dbReference type="NCBI Taxonomy" id="35708"/>
    <lineage>
        <taxon>Eukaryota</taxon>
        <taxon>Viridiplantae</taxon>
        <taxon>Streptophyta</taxon>
        <taxon>Embryophyta</taxon>
        <taxon>Tracheophyta</taxon>
        <taxon>Spermatophyta</taxon>
        <taxon>Magnoliopsida</taxon>
        <taxon>Liliopsida</taxon>
        <taxon>Poales</taxon>
        <taxon>Poaceae</taxon>
        <taxon>PACMAD clade</taxon>
        <taxon>Arundinoideae</taxon>
        <taxon>Arundineae</taxon>
        <taxon>Arundo</taxon>
    </lineage>
</organism>
<name>A0A0A9A2G5_ARUDO</name>
<reference evidence="2" key="1">
    <citation type="submission" date="2014-09" db="EMBL/GenBank/DDBJ databases">
        <authorList>
            <person name="Magalhaes I.L.F."/>
            <person name="Oliveira U."/>
            <person name="Santos F.R."/>
            <person name="Vidigal T.H.D.A."/>
            <person name="Brescovit A.D."/>
            <person name="Santos A.J."/>
        </authorList>
    </citation>
    <scope>NUCLEOTIDE SEQUENCE</scope>
    <source>
        <tissue evidence="2">Shoot tissue taken approximately 20 cm above the soil surface</tissue>
    </source>
</reference>
<dbReference type="AlphaFoldDB" id="A0A0A9A2G5"/>
<evidence type="ECO:0000313" key="2">
    <source>
        <dbReference type="EMBL" id="JAD41247.1"/>
    </source>
</evidence>